<organism evidence="13 14">
    <name type="scientific">Striga hermonthica</name>
    <name type="common">Purple witchweed</name>
    <name type="synonym">Buchnera hermonthica</name>
    <dbReference type="NCBI Taxonomy" id="68872"/>
    <lineage>
        <taxon>Eukaryota</taxon>
        <taxon>Viridiplantae</taxon>
        <taxon>Streptophyta</taxon>
        <taxon>Embryophyta</taxon>
        <taxon>Tracheophyta</taxon>
        <taxon>Spermatophyta</taxon>
        <taxon>Magnoliopsida</taxon>
        <taxon>eudicotyledons</taxon>
        <taxon>Gunneridae</taxon>
        <taxon>Pentapetalae</taxon>
        <taxon>asterids</taxon>
        <taxon>lamiids</taxon>
        <taxon>Lamiales</taxon>
        <taxon>Orobanchaceae</taxon>
        <taxon>Buchnereae</taxon>
        <taxon>Striga</taxon>
    </lineage>
</organism>
<dbReference type="Pfam" id="PF05922">
    <property type="entry name" value="Inhibitor_I9"/>
    <property type="match status" value="1"/>
</dbReference>
<keyword evidence="2" id="KW-0645">Protease</keyword>
<dbReference type="InterPro" id="IPR010259">
    <property type="entry name" value="S8pro/Inhibitor_I9"/>
</dbReference>
<dbReference type="InterPro" id="IPR041469">
    <property type="entry name" value="Subtilisin-like_FN3"/>
</dbReference>
<evidence type="ECO:0000259" key="11">
    <source>
        <dbReference type="Pfam" id="PF05922"/>
    </source>
</evidence>
<protein>
    <submittedName>
        <fullName evidence="13">Subtilase family protein</fullName>
    </submittedName>
</protein>
<feature type="domain" description="Peptidase S8/S53" evidence="9">
    <location>
        <begin position="142"/>
        <end position="264"/>
    </location>
</feature>
<dbReference type="SUPFAM" id="SSF52743">
    <property type="entry name" value="Subtilisin-like"/>
    <property type="match status" value="1"/>
</dbReference>
<dbReference type="PROSITE" id="PS51892">
    <property type="entry name" value="SUBTILASE"/>
    <property type="match status" value="1"/>
</dbReference>
<dbReference type="CDD" id="cd04852">
    <property type="entry name" value="Peptidases_S8_3"/>
    <property type="match status" value="1"/>
</dbReference>
<dbReference type="OrthoDB" id="206201at2759"/>
<proteinExistence type="inferred from homology"/>
<keyword evidence="5" id="KW-0720">Serine protease</keyword>
<comment type="similarity">
    <text evidence="1 7">Belongs to the peptidase S8 family.</text>
</comment>
<dbReference type="Gene3D" id="3.40.50.200">
    <property type="entry name" value="Peptidase S8/S53 domain"/>
    <property type="match status" value="2"/>
</dbReference>
<dbReference type="Pfam" id="PF00082">
    <property type="entry name" value="Peptidase_S8"/>
    <property type="match status" value="2"/>
</dbReference>
<evidence type="ECO:0000256" key="6">
    <source>
        <dbReference type="PIRSR" id="PIRSR615500-1"/>
    </source>
</evidence>
<dbReference type="AlphaFoldDB" id="A0A9N7NS36"/>
<keyword evidence="3 8" id="KW-0732">Signal</keyword>
<feature type="domain" description="PA" evidence="10">
    <location>
        <begin position="361"/>
        <end position="433"/>
    </location>
</feature>
<feature type="chain" id="PRO_5040140195" evidence="8">
    <location>
        <begin position="23"/>
        <end position="856"/>
    </location>
</feature>
<evidence type="ECO:0000256" key="7">
    <source>
        <dbReference type="PROSITE-ProRule" id="PRU01240"/>
    </source>
</evidence>
<feature type="active site" description="Charge relay system" evidence="6">
    <location>
        <position position="151"/>
    </location>
</feature>
<dbReference type="Gene3D" id="3.30.70.80">
    <property type="entry name" value="Peptidase S8 propeptide/proteinase inhibitor I9"/>
    <property type="match status" value="1"/>
</dbReference>
<dbReference type="CDD" id="cd02120">
    <property type="entry name" value="PA_subtilisin_like"/>
    <property type="match status" value="1"/>
</dbReference>
<evidence type="ECO:0000259" key="12">
    <source>
        <dbReference type="Pfam" id="PF17766"/>
    </source>
</evidence>
<evidence type="ECO:0000256" key="2">
    <source>
        <dbReference type="ARBA" id="ARBA00022670"/>
    </source>
</evidence>
<dbReference type="Pfam" id="PF02225">
    <property type="entry name" value="PA"/>
    <property type="match status" value="1"/>
</dbReference>
<feature type="active site" description="Charge relay system" evidence="6">
    <location>
        <position position="224"/>
    </location>
</feature>
<dbReference type="PRINTS" id="PR00723">
    <property type="entry name" value="SUBTILISIN"/>
</dbReference>
<dbReference type="EMBL" id="CACSLK010034236">
    <property type="protein sequence ID" value="CAA0841641.1"/>
    <property type="molecule type" value="Genomic_DNA"/>
</dbReference>
<dbReference type="PANTHER" id="PTHR10795">
    <property type="entry name" value="PROPROTEIN CONVERTASE SUBTILISIN/KEXIN"/>
    <property type="match status" value="1"/>
</dbReference>
<evidence type="ECO:0000313" key="13">
    <source>
        <dbReference type="EMBL" id="CAA0841641.1"/>
    </source>
</evidence>
<sequence>MDNCNLFIFLQFLFLLVPLLLAFSAQDNQVYIVYLGEHHGDKTHQEIEENHHSFLFSVKETEEDAKSSLIYSYKRSINGFAAFLTQREASEISKREEVVSVFQSHPRKYALHTTRSWEFSGLPEATNSSKDKNSLLYKSGYGKGVIVGMLDTGIWPESESFNDEGMDDVPQQWNGTCQTGEAFNTSQCNKKIIGARYYLKGYEAHLGPLNKSFDVKSPRDMNGHGTHTASTAAGRAVKNTFTLGSFAAGIASGGAPLAHLAIYKNGIVIGCLHAVRNNIVVACSAGNGGPLSGTVEDVAPWTITVGASSIDRVFPAVVVLGSGFQLQGQTVTSYQMRNKLHPLVFAGDVTKPDVPKNESGQCLPDSLSPEKVKGNIVLCWRGEGLRIRKGMEVKRAGGIGFILGNNEAYANDLTVDAHVLPATHVTYEDALRILEYINTTKQPNARITPAQTVVGNIRAPFIPSFSSRGPNLFSPQILKPDIAAPGLNILAAWSKASGPSMVREDKRVVKYNIISGTSMSCPHVGGVLALLKAVHPDWSSAALRSALMTSARVVDNEGKPIMDATDSQAVPFHFRSAVFDPNKAADPGLVYDATYKDYLLFLCSMKFNKLVHPFKCPKRLPCPFNLNYPSVAIPQRKSSVTITRTVTNVGPAQSVYSSSIETPPGTHVNIWPSKLHFNHTGQKKCFTITIKMGGNFTSGVRMHNYSFGCLRPFPKWRSTKLLSARTGSVGLGRRGKRIVVVGAVTVVVGSVTRDWAPLRSVAYLVLRGGVSGLLAVGSECRDGSILESGYRIKLVSGVDQSLMLGLVGYTGSDILGFGWEGLWFWGVCGWDLLRTIRVFWWRFPVEGYVGFPVGSG</sequence>
<evidence type="ECO:0000259" key="9">
    <source>
        <dbReference type="Pfam" id="PF00082"/>
    </source>
</evidence>
<feature type="domain" description="Peptidase S8/S53" evidence="9">
    <location>
        <begin position="273"/>
        <end position="555"/>
    </location>
</feature>
<dbReference type="InterPro" id="IPR015500">
    <property type="entry name" value="Peptidase_S8_subtilisin-rel"/>
</dbReference>
<dbReference type="InterPro" id="IPR034197">
    <property type="entry name" value="Peptidases_S8_3"/>
</dbReference>
<evidence type="ECO:0000256" key="5">
    <source>
        <dbReference type="ARBA" id="ARBA00022825"/>
    </source>
</evidence>
<evidence type="ECO:0000313" key="14">
    <source>
        <dbReference type="Proteomes" id="UP001153555"/>
    </source>
</evidence>
<name>A0A9N7NS36_STRHE</name>
<dbReference type="GO" id="GO:0006508">
    <property type="term" value="P:proteolysis"/>
    <property type="evidence" value="ECO:0007669"/>
    <property type="project" value="UniProtKB-KW"/>
</dbReference>
<accession>A0A9N7NS36</accession>
<keyword evidence="14" id="KW-1185">Reference proteome</keyword>
<evidence type="ECO:0000256" key="1">
    <source>
        <dbReference type="ARBA" id="ARBA00011073"/>
    </source>
</evidence>
<evidence type="ECO:0000259" key="10">
    <source>
        <dbReference type="Pfam" id="PF02225"/>
    </source>
</evidence>
<dbReference type="FunFam" id="3.30.70.80:FF:000002">
    <property type="entry name" value="Subtilisin-like protease SBT5.3"/>
    <property type="match status" value="1"/>
</dbReference>
<dbReference type="InterPro" id="IPR000209">
    <property type="entry name" value="Peptidase_S8/S53_dom"/>
</dbReference>
<dbReference type="Pfam" id="PF17766">
    <property type="entry name" value="fn3_6"/>
    <property type="match status" value="1"/>
</dbReference>
<dbReference type="Gene3D" id="2.60.40.2310">
    <property type="match status" value="1"/>
</dbReference>
<feature type="domain" description="Inhibitor I9" evidence="11">
    <location>
        <begin position="30"/>
        <end position="109"/>
    </location>
</feature>
<comment type="caution">
    <text evidence="13">The sequence shown here is derived from an EMBL/GenBank/DDBJ whole genome shotgun (WGS) entry which is preliminary data.</text>
</comment>
<dbReference type="InterPro" id="IPR045051">
    <property type="entry name" value="SBT"/>
</dbReference>
<dbReference type="FunFam" id="3.50.30.30:FF:000005">
    <property type="entry name" value="subtilisin-like protease SBT1.5"/>
    <property type="match status" value="1"/>
</dbReference>
<evidence type="ECO:0000256" key="4">
    <source>
        <dbReference type="ARBA" id="ARBA00022801"/>
    </source>
</evidence>
<evidence type="ECO:0000256" key="8">
    <source>
        <dbReference type="SAM" id="SignalP"/>
    </source>
</evidence>
<dbReference type="Proteomes" id="UP001153555">
    <property type="component" value="Unassembled WGS sequence"/>
</dbReference>
<gene>
    <name evidence="13" type="ORF">SHERM_00658</name>
</gene>
<dbReference type="Gene3D" id="3.50.30.30">
    <property type="match status" value="1"/>
</dbReference>
<dbReference type="InterPro" id="IPR036852">
    <property type="entry name" value="Peptidase_S8/S53_dom_sf"/>
</dbReference>
<feature type="active site" description="Charge relay system" evidence="6">
    <location>
        <position position="518"/>
    </location>
</feature>
<feature type="signal peptide" evidence="8">
    <location>
        <begin position="1"/>
        <end position="22"/>
    </location>
</feature>
<dbReference type="InterPro" id="IPR037045">
    <property type="entry name" value="S8pro/Inhibitor_I9_sf"/>
</dbReference>
<evidence type="ECO:0000256" key="3">
    <source>
        <dbReference type="ARBA" id="ARBA00022729"/>
    </source>
</evidence>
<keyword evidence="4" id="KW-0378">Hydrolase</keyword>
<feature type="domain" description="Subtilisin-like protease fibronectin type-III" evidence="12">
    <location>
        <begin position="625"/>
        <end position="709"/>
    </location>
</feature>
<comment type="caution">
    <text evidence="7">Lacks conserved residue(s) required for the propagation of feature annotation.</text>
</comment>
<dbReference type="GO" id="GO:0004252">
    <property type="term" value="F:serine-type endopeptidase activity"/>
    <property type="evidence" value="ECO:0007669"/>
    <property type="project" value="InterPro"/>
</dbReference>
<reference evidence="13" key="1">
    <citation type="submission" date="2019-12" db="EMBL/GenBank/DDBJ databases">
        <authorList>
            <person name="Scholes J."/>
        </authorList>
    </citation>
    <scope>NUCLEOTIDE SEQUENCE</scope>
</reference>
<dbReference type="InterPro" id="IPR003137">
    <property type="entry name" value="PA_domain"/>
</dbReference>